<dbReference type="GO" id="GO:0005739">
    <property type="term" value="C:mitochondrion"/>
    <property type="evidence" value="ECO:0007669"/>
    <property type="project" value="TreeGrafter"/>
</dbReference>
<dbReference type="Pfam" id="PF02466">
    <property type="entry name" value="Tim17"/>
    <property type="match status" value="1"/>
</dbReference>
<dbReference type="InParanoid" id="A0A6J0BYA0"/>
<keyword evidence="4 8" id="KW-1133">Transmembrane helix</keyword>
<name>A0A6J0BYA0_NEOLC</name>
<protein>
    <recommendedName>
        <fullName evidence="6">Complex I assembly factor TIMMDC1, mitochondrial</fullName>
    </recommendedName>
    <alternativeName>
        <fullName evidence="7">Translocase of inner mitochondrial membrane domain-containing protein 1</fullName>
    </alternativeName>
</protein>
<evidence type="ECO:0000313" key="9">
    <source>
        <dbReference type="Proteomes" id="UP000829291"/>
    </source>
</evidence>
<dbReference type="OrthoDB" id="5826189at2759"/>
<dbReference type="PANTHER" id="PTHR13002:SF1">
    <property type="entry name" value="COMPLEX I ASSEMBLY FACTOR TIMMDC1, MITOCHONDRIAL"/>
    <property type="match status" value="1"/>
</dbReference>
<evidence type="ECO:0000256" key="7">
    <source>
        <dbReference type="ARBA" id="ARBA00041344"/>
    </source>
</evidence>
<dbReference type="PANTHER" id="PTHR13002">
    <property type="entry name" value="C3ORF1 PROTEIN-RELATED"/>
    <property type="match status" value="1"/>
</dbReference>
<dbReference type="RefSeq" id="XP_015519267.1">
    <property type="nucleotide sequence ID" value="XM_015663781.2"/>
</dbReference>
<dbReference type="AlphaFoldDB" id="A0A6J0BYA0"/>
<evidence type="ECO:0000256" key="2">
    <source>
        <dbReference type="ARBA" id="ARBA00008444"/>
    </source>
</evidence>
<dbReference type="Proteomes" id="UP000829291">
    <property type="component" value="Chromosome 4"/>
</dbReference>
<keyword evidence="3 8" id="KW-0812">Transmembrane</keyword>
<reference evidence="10" key="1">
    <citation type="submission" date="2025-08" db="UniProtKB">
        <authorList>
            <consortium name="RefSeq"/>
        </authorList>
    </citation>
    <scope>IDENTIFICATION</scope>
    <source>
        <tissue evidence="10">Thorax and Abdomen</tissue>
    </source>
</reference>
<feature type="transmembrane region" description="Helical" evidence="8">
    <location>
        <begin position="129"/>
        <end position="150"/>
    </location>
</feature>
<evidence type="ECO:0000256" key="5">
    <source>
        <dbReference type="ARBA" id="ARBA00023136"/>
    </source>
</evidence>
<keyword evidence="5 8" id="KW-0472">Membrane</keyword>
<dbReference type="GO" id="GO:0032981">
    <property type="term" value="P:mitochondrial respiratory chain complex I assembly"/>
    <property type="evidence" value="ECO:0007669"/>
    <property type="project" value="InterPro"/>
</dbReference>
<comment type="subcellular location">
    <subcellularLocation>
        <location evidence="1">Membrane</location>
        <topology evidence="1">Multi-pass membrane protein</topology>
    </subcellularLocation>
</comment>
<dbReference type="KEGG" id="nlo:107223924"/>
<proteinExistence type="inferred from homology"/>
<gene>
    <name evidence="10" type="primary">LOC107223924</name>
</gene>
<sequence length="263" mass="29688">MLNVAGRRIPYLIGIHLPFWQYDIPDKTVQTAKSFNSDANENETGWDRLRNMYSLDEYGNRSPEMHFAVQATFFGTFVGLVYGGSLNSRMAYVNFMERNQATAFTNIFEAKRKLQDTVTISFAKGAYHWAWRIAFFTGSYVLLTTSIAVYRGKSSLLEYVTAGTITGAMYKTMLGPRAMLVGGAVGGVFGGVAGALCLALLKISGTTMEEIRYWQYNWKKSRDKRIQSSMSRVIQQPTDIEMLHDKKVESLEVQEQEVKKSKA</sequence>
<dbReference type="CTD" id="41720"/>
<dbReference type="FunCoup" id="A0A6J0BYA0">
    <property type="interactions" value="750"/>
</dbReference>
<evidence type="ECO:0000256" key="6">
    <source>
        <dbReference type="ARBA" id="ARBA00040778"/>
    </source>
</evidence>
<comment type="similarity">
    <text evidence="2">Belongs to the Tim17/Tim22/Tim23 family.</text>
</comment>
<evidence type="ECO:0000256" key="3">
    <source>
        <dbReference type="ARBA" id="ARBA00022692"/>
    </source>
</evidence>
<evidence type="ECO:0000256" key="1">
    <source>
        <dbReference type="ARBA" id="ARBA00004141"/>
    </source>
</evidence>
<evidence type="ECO:0000313" key="10">
    <source>
        <dbReference type="RefSeq" id="XP_015519267.1"/>
    </source>
</evidence>
<evidence type="ECO:0000256" key="8">
    <source>
        <dbReference type="SAM" id="Phobius"/>
    </source>
</evidence>
<evidence type="ECO:0000256" key="4">
    <source>
        <dbReference type="ARBA" id="ARBA00022989"/>
    </source>
</evidence>
<accession>A0A6J0BYA0</accession>
<dbReference type="GeneID" id="107223924"/>
<organism evidence="10">
    <name type="scientific">Neodiprion lecontei</name>
    <name type="common">Redheaded pine sawfly</name>
    <dbReference type="NCBI Taxonomy" id="441921"/>
    <lineage>
        <taxon>Eukaryota</taxon>
        <taxon>Metazoa</taxon>
        <taxon>Ecdysozoa</taxon>
        <taxon>Arthropoda</taxon>
        <taxon>Hexapoda</taxon>
        <taxon>Insecta</taxon>
        <taxon>Pterygota</taxon>
        <taxon>Neoptera</taxon>
        <taxon>Endopterygota</taxon>
        <taxon>Hymenoptera</taxon>
        <taxon>Tenthredinoidea</taxon>
        <taxon>Diprionidae</taxon>
        <taxon>Diprioninae</taxon>
        <taxon>Neodiprion</taxon>
    </lineage>
</organism>
<feature type="transmembrane region" description="Helical" evidence="8">
    <location>
        <begin position="178"/>
        <end position="201"/>
    </location>
</feature>
<keyword evidence="9" id="KW-1185">Reference proteome</keyword>
<dbReference type="GO" id="GO:0016020">
    <property type="term" value="C:membrane"/>
    <property type="evidence" value="ECO:0007669"/>
    <property type="project" value="UniProtKB-SubCell"/>
</dbReference>
<dbReference type="InterPro" id="IPR055299">
    <property type="entry name" value="TIMMDC1"/>
</dbReference>
<feature type="transmembrane region" description="Helical" evidence="8">
    <location>
        <begin position="67"/>
        <end position="86"/>
    </location>
</feature>